<evidence type="ECO:0000313" key="2">
    <source>
        <dbReference type="EMBL" id="MED6207815.1"/>
    </source>
</evidence>
<evidence type="ECO:0000256" key="1">
    <source>
        <dbReference type="SAM" id="MobiDB-lite"/>
    </source>
</evidence>
<protein>
    <submittedName>
        <fullName evidence="2">Uncharacterized protein</fullName>
    </submittedName>
</protein>
<accession>A0ABU6YEM2</accession>
<sequence>MMVGRTVNRWWLRSLSQQKPEEPVDREQTTRLAEPPLSSPPEQRGSLEGTLASSEPPQKPTPSTVVAVLVFAVTAIFSFSLSSRSTTVFAVTPIALPPSVHLPGRRVRSRWLLQTRLEKNAESKDQPC</sequence>
<gene>
    <name evidence="2" type="ORF">PIB30_039191</name>
</gene>
<evidence type="ECO:0000313" key="3">
    <source>
        <dbReference type="Proteomes" id="UP001341840"/>
    </source>
</evidence>
<dbReference type="Proteomes" id="UP001341840">
    <property type="component" value="Unassembled WGS sequence"/>
</dbReference>
<reference evidence="2 3" key="1">
    <citation type="journal article" date="2023" name="Plants (Basel)">
        <title>Bridging the Gap: Combining Genomics and Transcriptomics Approaches to Understand Stylosanthes scabra, an Orphan Legume from the Brazilian Caatinga.</title>
        <authorList>
            <person name="Ferreira-Neto J.R.C."/>
            <person name="da Silva M.D."/>
            <person name="Binneck E."/>
            <person name="de Melo N.F."/>
            <person name="da Silva R.H."/>
            <person name="de Melo A.L.T.M."/>
            <person name="Pandolfi V."/>
            <person name="Bustamante F.O."/>
            <person name="Brasileiro-Vidal A.C."/>
            <person name="Benko-Iseppon A.M."/>
        </authorList>
    </citation>
    <scope>NUCLEOTIDE SEQUENCE [LARGE SCALE GENOMIC DNA]</scope>
    <source>
        <tissue evidence="2">Leaves</tissue>
    </source>
</reference>
<dbReference type="EMBL" id="JASCZI010241861">
    <property type="protein sequence ID" value="MED6207815.1"/>
    <property type="molecule type" value="Genomic_DNA"/>
</dbReference>
<feature type="region of interest" description="Disordered" evidence="1">
    <location>
        <begin position="17"/>
        <end position="61"/>
    </location>
</feature>
<keyword evidence="3" id="KW-1185">Reference proteome</keyword>
<organism evidence="2 3">
    <name type="scientific">Stylosanthes scabra</name>
    <dbReference type="NCBI Taxonomy" id="79078"/>
    <lineage>
        <taxon>Eukaryota</taxon>
        <taxon>Viridiplantae</taxon>
        <taxon>Streptophyta</taxon>
        <taxon>Embryophyta</taxon>
        <taxon>Tracheophyta</taxon>
        <taxon>Spermatophyta</taxon>
        <taxon>Magnoliopsida</taxon>
        <taxon>eudicotyledons</taxon>
        <taxon>Gunneridae</taxon>
        <taxon>Pentapetalae</taxon>
        <taxon>rosids</taxon>
        <taxon>fabids</taxon>
        <taxon>Fabales</taxon>
        <taxon>Fabaceae</taxon>
        <taxon>Papilionoideae</taxon>
        <taxon>50 kb inversion clade</taxon>
        <taxon>dalbergioids sensu lato</taxon>
        <taxon>Dalbergieae</taxon>
        <taxon>Pterocarpus clade</taxon>
        <taxon>Stylosanthes</taxon>
    </lineage>
</organism>
<feature type="compositionally biased region" description="Basic and acidic residues" evidence="1">
    <location>
        <begin position="19"/>
        <end position="29"/>
    </location>
</feature>
<comment type="caution">
    <text evidence="2">The sequence shown here is derived from an EMBL/GenBank/DDBJ whole genome shotgun (WGS) entry which is preliminary data.</text>
</comment>
<proteinExistence type="predicted"/>
<name>A0ABU6YEM2_9FABA</name>